<gene>
    <name evidence="2" type="primary">LOC117651065</name>
</gene>
<organism evidence="2">
    <name type="scientific">Thrips palmi</name>
    <name type="common">Melon thrips</name>
    <dbReference type="NCBI Taxonomy" id="161013"/>
    <lineage>
        <taxon>Eukaryota</taxon>
        <taxon>Metazoa</taxon>
        <taxon>Ecdysozoa</taxon>
        <taxon>Arthropoda</taxon>
        <taxon>Hexapoda</taxon>
        <taxon>Insecta</taxon>
        <taxon>Pterygota</taxon>
        <taxon>Neoptera</taxon>
        <taxon>Paraneoptera</taxon>
        <taxon>Thysanoptera</taxon>
        <taxon>Terebrantia</taxon>
        <taxon>Thripoidea</taxon>
        <taxon>Thripidae</taxon>
        <taxon>Thrips</taxon>
    </lineage>
</organism>
<dbReference type="GeneID" id="117651065"/>
<protein>
    <submittedName>
        <fullName evidence="2">Uncharacterized protein LOC117651065</fullName>
    </submittedName>
</protein>
<dbReference type="Proteomes" id="UP000515158">
    <property type="component" value="Unplaced"/>
</dbReference>
<accession>A0A6P8ZZ25</accession>
<evidence type="ECO:0000313" key="2">
    <source>
        <dbReference type="RefSeq" id="XP_034250687.1"/>
    </source>
</evidence>
<reference evidence="2" key="1">
    <citation type="submission" date="2025-08" db="UniProtKB">
        <authorList>
            <consortium name="RefSeq"/>
        </authorList>
    </citation>
    <scope>IDENTIFICATION</scope>
    <source>
        <tissue evidence="2">Total insect</tissue>
    </source>
</reference>
<keyword evidence="1" id="KW-1185">Reference proteome</keyword>
<proteinExistence type="predicted"/>
<dbReference type="InParanoid" id="A0A6P8ZZ25"/>
<dbReference type="AlphaFoldDB" id="A0A6P8ZZ25"/>
<dbReference type="KEGG" id="tpal:117651065"/>
<dbReference type="RefSeq" id="XP_034250687.1">
    <property type="nucleotide sequence ID" value="XM_034394796.1"/>
</dbReference>
<name>A0A6P8ZZ25_THRPL</name>
<evidence type="ECO:0000313" key="1">
    <source>
        <dbReference type="Proteomes" id="UP000515158"/>
    </source>
</evidence>
<sequence length="159" mass="17924">MLLRYPQLSLQYCTSMLAEKIAVSSLLKCMLAFRCPSETTQIIPVLWSQITRVFSSSTAPLQVRCLVACSHEVLPMPLCPGGLKFETLRIRRPFILGTKRNVVLVLAIQISCMCRFVCISFTSKSVVSLWQNTIVLNCFYLLIKGLKFASNSIDYMTSE</sequence>